<keyword evidence="4 6" id="KW-0694">RNA-binding</keyword>
<keyword evidence="3 4" id="KW-0687">Ribonucleoprotein</keyword>
<dbReference type="PANTHER" id="PTHR11655:SF14">
    <property type="entry name" value="LARGE RIBOSOMAL SUBUNIT PROTEIN UL6M"/>
    <property type="match status" value="1"/>
</dbReference>
<feature type="domain" description="Large ribosomal subunit protein uL6 alpha-beta" evidence="7">
    <location>
        <begin position="11"/>
        <end position="78"/>
    </location>
</feature>
<gene>
    <name evidence="4" type="primary">rplF</name>
    <name evidence="8" type="ORF">COX53_02130</name>
</gene>
<evidence type="ECO:0000256" key="3">
    <source>
        <dbReference type="ARBA" id="ARBA00023274"/>
    </source>
</evidence>
<evidence type="ECO:0000256" key="1">
    <source>
        <dbReference type="ARBA" id="ARBA00009356"/>
    </source>
</evidence>
<dbReference type="GO" id="GO:0019843">
    <property type="term" value="F:rRNA binding"/>
    <property type="evidence" value="ECO:0007669"/>
    <property type="project" value="UniProtKB-UniRule"/>
</dbReference>
<evidence type="ECO:0000313" key="8">
    <source>
        <dbReference type="EMBL" id="PIP04513.1"/>
    </source>
</evidence>
<dbReference type="PRINTS" id="PR00059">
    <property type="entry name" value="RIBOSOMALL6"/>
</dbReference>
<comment type="caution">
    <text evidence="8">The sequence shown here is derived from an EMBL/GenBank/DDBJ whole genome shotgun (WGS) entry which is preliminary data.</text>
</comment>
<evidence type="ECO:0000256" key="4">
    <source>
        <dbReference type="HAMAP-Rule" id="MF_01365"/>
    </source>
</evidence>
<dbReference type="InterPro" id="IPR000702">
    <property type="entry name" value="Ribosomal_uL6-like"/>
</dbReference>
<evidence type="ECO:0000259" key="7">
    <source>
        <dbReference type="Pfam" id="PF00347"/>
    </source>
</evidence>
<name>A0A2G9XDE8_UNCKA</name>
<sequence>MSRIGKLPILIPETVKVTLEKGTVKAVGPKGENFLTIPEELGIEIKGNVLEVKNKAATKESRALWGTYRSLIFNMVKGAFEGFSKTLELVGVGYRASKIGNTVTLALGYSHLVVVTPPEGITLSVPEQTKIVVFGIDKGLVGQTAADIRKLRKPEPYKGKGIRYEGEIVKRKAGKTGKVGA</sequence>
<proteinExistence type="inferred from homology"/>
<evidence type="ECO:0000256" key="5">
    <source>
        <dbReference type="RuleBase" id="RU003869"/>
    </source>
</evidence>
<dbReference type="GO" id="GO:0002181">
    <property type="term" value="P:cytoplasmic translation"/>
    <property type="evidence" value="ECO:0007669"/>
    <property type="project" value="TreeGrafter"/>
</dbReference>
<dbReference type="InterPro" id="IPR002358">
    <property type="entry name" value="Ribosomal_uL6_CS"/>
</dbReference>
<dbReference type="AlphaFoldDB" id="A0A2G9XDE8"/>
<evidence type="ECO:0000313" key="9">
    <source>
        <dbReference type="Proteomes" id="UP000231388"/>
    </source>
</evidence>
<dbReference type="SUPFAM" id="SSF56053">
    <property type="entry name" value="Ribosomal protein L6"/>
    <property type="match status" value="2"/>
</dbReference>
<comment type="similarity">
    <text evidence="1 4 5">Belongs to the universal ribosomal protein uL6 family.</text>
</comment>
<reference evidence="8 9" key="1">
    <citation type="submission" date="2017-09" db="EMBL/GenBank/DDBJ databases">
        <title>Depth-based differentiation of microbial function through sediment-hosted aquifers and enrichment of novel symbionts in the deep terrestrial subsurface.</title>
        <authorList>
            <person name="Probst A.J."/>
            <person name="Ladd B."/>
            <person name="Jarett J.K."/>
            <person name="Geller-Mcgrath D.E."/>
            <person name="Sieber C.M."/>
            <person name="Emerson J.B."/>
            <person name="Anantharaman K."/>
            <person name="Thomas B.C."/>
            <person name="Malmstrom R."/>
            <person name="Stieglmeier M."/>
            <person name="Klingl A."/>
            <person name="Woyke T."/>
            <person name="Ryan C.M."/>
            <person name="Banfield J.F."/>
        </authorList>
    </citation>
    <scope>NUCLEOTIDE SEQUENCE [LARGE SCALE GENOMIC DNA]</scope>
    <source>
        <strain evidence="8">CG23_combo_of_CG06-09_8_20_14_all_40_14</strain>
    </source>
</reference>
<dbReference type="EMBL" id="PCQY01000027">
    <property type="protein sequence ID" value="PIP04513.1"/>
    <property type="molecule type" value="Genomic_DNA"/>
</dbReference>
<dbReference type="NCBIfam" id="TIGR03654">
    <property type="entry name" value="L6_bact"/>
    <property type="match status" value="1"/>
</dbReference>
<dbReference type="GO" id="GO:0022625">
    <property type="term" value="C:cytosolic large ribosomal subunit"/>
    <property type="evidence" value="ECO:0007669"/>
    <property type="project" value="UniProtKB-UniRule"/>
</dbReference>
<keyword evidence="2 4" id="KW-0689">Ribosomal protein</keyword>
<comment type="function">
    <text evidence="4 6">This protein binds to the 23S rRNA, and is important in its secondary structure. It is located near the subunit interface in the base of the L7/L12 stalk, and near the tRNA binding site of the peptidyltransferase center.</text>
</comment>
<dbReference type="Pfam" id="PF00347">
    <property type="entry name" value="Ribosomal_L6"/>
    <property type="match status" value="2"/>
</dbReference>
<evidence type="ECO:0000256" key="6">
    <source>
        <dbReference type="RuleBase" id="RU003870"/>
    </source>
</evidence>
<evidence type="ECO:0000256" key="2">
    <source>
        <dbReference type="ARBA" id="ARBA00022980"/>
    </source>
</evidence>
<protein>
    <recommendedName>
        <fullName evidence="4">Large ribosomal subunit protein uL6</fullName>
    </recommendedName>
</protein>
<dbReference type="FunFam" id="3.90.930.12:FF:000001">
    <property type="entry name" value="50S ribosomal protein L6"/>
    <property type="match status" value="1"/>
</dbReference>
<accession>A0A2G9XDE8</accession>
<dbReference type="Proteomes" id="UP000231388">
    <property type="component" value="Unassembled WGS sequence"/>
</dbReference>
<feature type="domain" description="Large ribosomal subunit protein uL6 alpha-beta" evidence="7">
    <location>
        <begin position="90"/>
        <end position="164"/>
    </location>
</feature>
<dbReference type="HAMAP" id="MF_01365_B">
    <property type="entry name" value="Ribosomal_uL6_B"/>
    <property type="match status" value="1"/>
</dbReference>
<organism evidence="8 9">
    <name type="scientific">candidate division WWE3 bacterium CG23_combo_of_CG06-09_8_20_14_all_40_14</name>
    <dbReference type="NCBI Taxonomy" id="1975095"/>
    <lineage>
        <taxon>Bacteria</taxon>
        <taxon>Katanobacteria</taxon>
    </lineage>
</organism>
<dbReference type="PROSITE" id="PS00525">
    <property type="entry name" value="RIBOSOMAL_L6_1"/>
    <property type="match status" value="1"/>
</dbReference>
<dbReference type="InterPro" id="IPR020040">
    <property type="entry name" value="Ribosomal_uL6_a/b-dom"/>
</dbReference>
<dbReference type="InterPro" id="IPR036789">
    <property type="entry name" value="Ribosomal_uL6-like_a/b-dom_sf"/>
</dbReference>
<comment type="subunit">
    <text evidence="4">Part of the 50S ribosomal subunit.</text>
</comment>
<dbReference type="Gene3D" id="3.90.930.12">
    <property type="entry name" value="Ribosomal protein L6, alpha-beta domain"/>
    <property type="match status" value="2"/>
</dbReference>
<dbReference type="PIRSF" id="PIRSF002162">
    <property type="entry name" value="Ribosomal_L6"/>
    <property type="match status" value="1"/>
</dbReference>
<keyword evidence="4 6" id="KW-0699">rRNA-binding</keyword>
<dbReference type="InterPro" id="IPR019906">
    <property type="entry name" value="Ribosomal_uL6_bac-type"/>
</dbReference>
<dbReference type="PANTHER" id="PTHR11655">
    <property type="entry name" value="60S/50S RIBOSOMAL PROTEIN L6/L9"/>
    <property type="match status" value="1"/>
</dbReference>
<dbReference type="GO" id="GO:0003735">
    <property type="term" value="F:structural constituent of ribosome"/>
    <property type="evidence" value="ECO:0007669"/>
    <property type="project" value="UniProtKB-UniRule"/>
</dbReference>